<accession>A0AAV0GCG2</accession>
<comment type="caution">
    <text evidence="1">The sequence shown here is derived from an EMBL/GenBank/DDBJ whole genome shotgun (WGS) entry which is preliminary data.</text>
</comment>
<evidence type="ECO:0000313" key="2">
    <source>
        <dbReference type="Proteomes" id="UP001152523"/>
    </source>
</evidence>
<proteinExistence type="predicted"/>
<dbReference type="Proteomes" id="UP001152523">
    <property type="component" value="Unassembled WGS sequence"/>
</dbReference>
<dbReference type="AlphaFoldDB" id="A0AAV0GCG2"/>
<protein>
    <submittedName>
        <fullName evidence="1">Uncharacterized protein</fullName>
    </submittedName>
</protein>
<keyword evidence="2" id="KW-1185">Reference proteome</keyword>
<dbReference type="EMBL" id="CAMAPF010001073">
    <property type="protein sequence ID" value="CAH9145253.1"/>
    <property type="molecule type" value="Genomic_DNA"/>
</dbReference>
<reference evidence="1" key="1">
    <citation type="submission" date="2022-07" db="EMBL/GenBank/DDBJ databases">
        <authorList>
            <person name="Macas J."/>
            <person name="Novak P."/>
            <person name="Neumann P."/>
        </authorList>
    </citation>
    <scope>NUCLEOTIDE SEQUENCE</scope>
</reference>
<gene>
    <name evidence="1" type="ORF">CEPIT_LOCUS42075</name>
</gene>
<sequence length="76" mass="8423">MANLSVLIGTRFLTSPYHVAKSARVTMYVPSQGKLIEEKTKETTNGEFLPVILDVGTNNQKLLEDHLSHKSQPELG</sequence>
<evidence type="ECO:0000313" key="1">
    <source>
        <dbReference type="EMBL" id="CAH9145253.1"/>
    </source>
</evidence>
<organism evidence="1 2">
    <name type="scientific">Cuscuta epithymum</name>
    <dbReference type="NCBI Taxonomy" id="186058"/>
    <lineage>
        <taxon>Eukaryota</taxon>
        <taxon>Viridiplantae</taxon>
        <taxon>Streptophyta</taxon>
        <taxon>Embryophyta</taxon>
        <taxon>Tracheophyta</taxon>
        <taxon>Spermatophyta</taxon>
        <taxon>Magnoliopsida</taxon>
        <taxon>eudicotyledons</taxon>
        <taxon>Gunneridae</taxon>
        <taxon>Pentapetalae</taxon>
        <taxon>asterids</taxon>
        <taxon>lamiids</taxon>
        <taxon>Solanales</taxon>
        <taxon>Convolvulaceae</taxon>
        <taxon>Cuscuteae</taxon>
        <taxon>Cuscuta</taxon>
        <taxon>Cuscuta subgen. Cuscuta</taxon>
    </lineage>
</organism>
<name>A0AAV0GCG2_9ASTE</name>